<dbReference type="Pfam" id="PF00069">
    <property type="entry name" value="Pkinase"/>
    <property type="match status" value="1"/>
</dbReference>
<dbReference type="PROSITE" id="PS50011">
    <property type="entry name" value="PROTEIN_KINASE_DOM"/>
    <property type="match status" value="1"/>
</dbReference>
<dbReference type="PROSITE" id="PS00108">
    <property type="entry name" value="PROTEIN_KINASE_ST"/>
    <property type="match status" value="1"/>
</dbReference>
<evidence type="ECO:0000313" key="4">
    <source>
        <dbReference type="Proteomes" id="UP001169217"/>
    </source>
</evidence>
<evidence type="ECO:0000256" key="1">
    <source>
        <dbReference type="SAM" id="MobiDB-lite"/>
    </source>
</evidence>
<feature type="region of interest" description="Disordered" evidence="1">
    <location>
        <begin position="558"/>
        <end position="578"/>
    </location>
</feature>
<gene>
    <name evidence="3" type="ORF">CLIM01_07437</name>
</gene>
<name>A0ABQ9PUJ4_9PEZI</name>
<dbReference type="Gene3D" id="1.10.510.10">
    <property type="entry name" value="Transferase(Phosphotransferase) domain 1"/>
    <property type="match status" value="1"/>
</dbReference>
<evidence type="ECO:0000313" key="3">
    <source>
        <dbReference type="EMBL" id="KAK0375215.1"/>
    </source>
</evidence>
<dbReference type="PANTHER" id="PTHR24359:SF1">
    <property type="entry name" value="INHIBITOR OF NUCLEAR FACTOR KAPPA-B KINASE EPSILON SUBUNIT HOMOLOG 1-RELATED"/>
    <property type="match status" value="1"/>
</dbReference>
<dbReference type="CDD" id="cd00180">
    <property type="entry name" value="PKc"/>
    <property type="match status" value="1"/>
</dbReference>
<keyword evidence="3" id="KW-0723">Serine/threonine-protein kinase</keyword>
<dbReference type="InterPro" id="IPR000719">
    <property type="entry name" value="Prot_kinase_dom"/>
</dbReference>
<dbReference type="SMART" id="SM00220">
    <property type="entry name" value="S_TKc"/>
    <property type="match status" value="1"/>
</dbReference>
<dbReference type="SUPFAM" id="SSF56112">
    <property type="entry name" value="Protein kinase-like (PK-like)"/>
    <property type="match status" value="1"/>
</dbReference>
<accession>A0ABQ9PUJ4</accession>
<dbReference type="InterPro" id="IPR008271">
    <property type="entry name" value="Ser/Thr_kinase_AS"/>
</dbReference>
<sequence length="606" mass="69338">MSEFHIRNDRDDITNVWIPISSINRTWQSQEGFAREFEKAICDLSGDLGSFVFEKAKRLVSLLIRRGHFKWLGFFYKHDFSDDSFPINFSIDRASQVWTLASYKSDKSVSFEVTAEEVDGVSEEDEDELHNFCRSHQWEFFVPVFAPDEPAHVLHPHCQMPFLDEFDSYATNFSNVRHFVIHRSHLNFPRDDQIGTIVDVEDNPHVAVKELLSSQGLTADEFEDLAKNEATILTRLRDQNHPHFIRMIASYTQGNRHYFVFPWARGGNLRHFWNFQPSLSAASDDISNQDWNNYLHWFFEQLLGLASAIRNLHHPRNDPSQSCRHGDLKAENILCFSKNENDIGEGRIPTGVRLVVADAGHAKVHEVATEFRGTLTNTPSGTIMYSPPEADSQEARSRRYDIWSLGCLYLESLIWMMYGYNALKTFHRDVGPGEPYFVKYPSVDLKDAVKEWIKAIKIDPRCAPVEETAVGRLVSLIEERMLVVRVTARDRDTQQSTGLKMIVRAPTLPLDSAAFAKESPERADAGEVHEEMENIFEAGKQNQDLTWMIRDAKAAARGPPTITKGLAPRDKTKPLTSGSVEIRSEVSRNVRLVFDHLLLTLHRFAT</sequence>
<dbReference type="PANTHER" id="PTHR24359">
    <property type="entry name" value="SERINE/THREONINE-PROTEIN KINASE SBK1"/>
    <property type="match status" value="1"/>
</dbReference>
<comment type="caution">
    <text evidence="3">The sequence shown here is derived from an EMBL/GenBank/DDBJ whole genome shotgun (WGS) entry which is preliminary data.</text>
</comment>
<dbReference type="InterPro" id="IPR011009">
    <property type="entry name" value="Kinase-like_dom_sf"/>
</dbReference>
<keyword evidence="3" id="KW-0808">Transferase</keyword>
<feature type="domain" description="Protein kinase" evidence="2">
    <location>
        <begin position="183"/>
        <end position="532"/>
    </location>
</feature>
<dbReference type="EMBL" id="JARUPT010000215">
    <property type="protein sequence ID" value="KAK0375215.1"/>
    <property type="molecule type" value="Genomic_DNA"/>
</dbReference>
<dbReference type="Proteomes" id="UP001169217">
    <property type="component" value="Unassembled WGS sequence"/>
</dbReference>
<proteinExistence type="predicted"/>
<keyword evidence="3" id="KW-0418">Kinase</keyword>
<keyword evidence="4" id="KW-1185">Reference proteome</keyword>
<protein>
    <submittedName>
        <fullName evidence="3">Serine/threonine protein kinase</fullName>
    </submittedName>
</protein>
<evidence type="ECO:0000259" key="2">
    <source>
        <dbReference type="PROSITE" id="PS50011"/>
    </source>
</evidence>
<reference evidence="3" key="1">
    <citation type="submission" date="2023-04" db="EMBL/GenBank/DDBJ databases">
        <title>Colletotrichum limetticola genome sequence.</title>
        <authorList>
            <person name="Baroncelli R."/>
        </authorList>
    </citation>
    <scope>NUCLEOTIDE SEQUENCE</scope>
    <source>
        <strain evidence="3">KLA-Anderson</strain>
    </source>
</reference>
<dbReference type="GO" id="GO:0004674">
    <property type="term" value="F:protein serine/threonine kinase activity"/>
    <property type="evidence" value="ECO:0007669"/>
    <property type="project" value="UniProtKB-KW"/>
</dbReference>
<organism evidence="3 4">
    <name type="scientific">Colletotrichum limetticola</name>
    <dbReference type="NCBI Taxonomy" id="1209924"/>
    <lineage>
        <taxon>Eukaryota</taxon>
        <taxon>Fungi</taxon>
        <taxon>Dikarya</taxon>
        <taxon>Ascomycota</taxon>
        <taxon>Pezizomycotina</taxon>
        <taxon>Sordariomycetes</taxon>
        <taxon>Hypocreomycetidae</taxon>
        <taxon>Glomerellales</taxon>
        <taxon>Glomerellaceae</taxon>
        <taxon>Colletotrichum</taxon>
        <taxon>Colletotrichum acutatum species complex</taxon>
    </lineage>
</organism>